<comment type="cofactor">
    <cofactor evidence="1">
        <name>FAD</name>
        <dbReference type="ChEBI" id="CHEBI:57692"/>
    </cofactor>
</comment>
<dbReference type="PANTHER" id="PTHR47354">
    <property type="entry name" value="NADH OXIDOREDUCTASE HCR"/>
    <property type="match status" value="1"/>
</dbReference>
<dbReference type="PROSITE" id="PS51384">
    <property type="entry name" value="FAD_FR"/>
    <property type="match status" value="1"/>
</dbReference>
<dbReference type="CDD" id="cd06215">
    <property type="entry name" value="FNR_iron_sulfur_binding_1"/>
    <property type="match status" value="1"/>
</dbReference>
<dbReference type="InterPro" id="IPR006058">
    <property type="entry name" value="2Fe2S_fd_BS"/>
</dbReference>
<keyword evidence="3" id="KW-0001">2Fe-2S</keyword>
<dbReference type="AlphaFoldDB" id="A0A1H8E2N7"/>
<keyword evidence="13" id="KW-1185">Reference proteome</keyword>
<dbReference type="RefSeq" id="WP_090610121.1">
    <property type="nucleotide sequence ID" value="NZ_CP067124.1"/>
</dbReference>
<dbReference type="EMBL" id="FODE01000001">
    <property type="protein sequence ID" value="SEN13384.1"/>
    <property type="molecule type" value="Genomic_DNA"/>
</dbReference>
<dbReference type="STRING" id="34002.SAMN04489859_1001141"/>
<evidence type="ECO:0000256" key="4">
    <source>
        <dbReference type="ARBA" id="ARBA00022723"/>
    </source>
</evidence>
<dbReference type="PANTHER" id="PTHR47354:SF6">
    <property type="entry name" value="NADH OXIDOREDUCTASE HCR"/>
    <property type="match status" value="1"/>
</dbReference>
<keyword evidence="6" id="KW-0560">Oxidoreductase</keyword>
<dbReference type="InterPro" id="IPR039261">
    <property type="entry name" value="FNR_nucleotide-bd"/>
</dbReference>
<dbReference type="SUPFAM" id="SSF52343">
    <property type="entry name" value="Ferredoxin reductase-like, C-terminal NADP-linked domain"/>
    <property type="match status" value="1"/>
</dbReference>
<evidence type="ECO:0000313" key="12">
    <source>
        <dbReference type="EMBL" id="SEN13384.1"/>
    </source>
</evidence>
<evidence type="ECO:0000256" key="1">
    <source>
        <dbReference type="ARBA" id="ARBA00001974"/>
    </source>
</evidence>
<keyword evidence="7" id="KW-0408">Iron</keyword>
<dbReference type="SUPFAM" id="SSF54292">
    <property type="entry name" value="2Fe-2S ferredoxin-like"/>
    <property type="match status" value="1"/>
</dbReference>
<dbReference type="Gene3D" id="3.10.20.30">
    <property type="match status" value="1"/>
</dbReference>
<evidence type="ECO:0000256" key="3">
    <source>
        <dbReference type="ARBA" id="ARBA00022714"/>
    </source>
</evidence>
<evidence type="ECO:0000256" key="7">
    <source>
        <dbReference type="ARBA" id="ARBA00023004"/>
    </source>
</evidence>
<evidence type="ECO:0000259" key="10">
    <source>
        <dbReference type="PROSITE" id="PS51085"/>
    </source>
</evidence>
<dbReference type="PROSITE" id="PS51085">
    <property type="entry name" value="2FE2S_FER_2"/>
    <property type="match status" value="1"/>
</dbReference>
<feature type="domain" description="2Fe-2S ferredoxin-type" evidence="10">
    <location>
        <begin position="274"/>
        <end position="358"/>
    </location>
</feature>
<protein>
    <submittedName>
        <fullName evidence="12">Ferredoxin-NADP reductase</fullName>
    </submittedName>
</protein>
<feature type="domain" description="FAD-binding FR-type" evidence="11">
    <location>
        <begin position="14"/>
        <end position="117"/>
    </location>
</feature>
<dbReference type="OrthoDB" id="9796486at2"/>
<sequence>MTKPRLNWDVEPWSDDEPLECAMVVPETQDTATFTFRAPSGAWFDYQPGQFVTLDLPVPGGNVQRTYTISSSPSRPLSISVTVKAQPGSIGTRWMLDHLRPGVRLKAYGPSGIFSFHRHPARKYLFISAGSGITPVMSMTTWAWDSGEAADIVFVHAARRPSEIIFRKRLEQFVDRNPNLQLHFTVEEPDTFGAWPGYRGRLSQIMLGLMAPDYLEREVFCCGPEPFMQAVRDMLNGLGFDMDHYHQESFGAPVRVEADAPVIDDVVPDDDAGAEITFAASGVTTACSETDTVLTVAKRSGLNIPSGCTFGLCGTCKVRKISGEVHMVHNGGISDEEIEEGYILACCSNPMGRVSVEV</sequence>
<comment type="similarity">
    <text evidence="9">In the N-terminal section; belongs to the FAD-binding oxidoreductase type 6 family.</text>
</comment>
<dbReference type="GO" id="GO:0046872">
    <property type="term" value="F:metal ion binding"/>
    <property type="evidence" value="ECO:0007669"/>
    <property type="project" value="UniProtKB-KW"/>
</dbReference>
<dbReference type="InterPro" id="IPR012675">
    <property type="entry name" value="Beta-grasp_dom_sf"/>
</dbReference>
<dbReference type="InterPro" id="IPR001041">
    <property type="entry name" value="2Fe-2S_ferredoxin-type"/>
</dbReference>
<organism evidence="12 13">
    <name type="scientific">Paracoccus alcaliphilus</name>
    <dbReference type="NCBI Taxonomy" id="34002"/>
    <lineage>
        <taxon>Bacteria</taxon>
        <taxon>Pseudomonadati</taxon>
        <taxon>Pseudomonadota</taxon>
        <taxon>Alphaproteobacteria</taxon>
        <taxon>Rhodobacterales</taxon>
        <taxon>Paracoccaceae</taxon>
        <taxon>Paracoccus</taxon>
    </lineage>
</organism>
<evidence type="ECO:0000313" key="13">
    <source>
        <dbReference type="Proteomes" id="UP000199054"/>
    </source>
</evidence>
<keyword evidence="4" id="KW-0479">Metal-binding</keyword>
<dbReference type="InterPro" id="IPR017938">
    <property type="entry name" value="Riboflavin_synthase-like_b-brl"/>
</dbReference>
<dbReference type="Proteomes" id="UP000199054">
    <property type="component" value="Unassembled WGS sequence"/>
</dbReference>
<evidence type="ECO:0000256" key="9">
    <source>
        <dbReference type="ARBA" id="ARBA00061434"/>
    </source>
</evidence>
<keyword evidence="8" id="KW-0411">Iron-sulfur</keyword>
<evidence type="ECO:0000256" key="2">
    <source>
        <dbReference type="ARBA" id="ARBA00022630"/>
    </source>
</evidence>
<dbReference type="PROSITE" id="PS00197">
    <property type="entry name" value="2FE2S_FER_1"/>
    <property type="match status" value="1"/>
</dbReference>
<evidence type="ECO:0000256" key="6">
    <source>
        <dbReference type="ARBA" id="ARBA00023002"/>
    </source>
</evidence>
<dbReference type="GO" id="GO:0051537">
    <property type="term" value="F:2 iron, 2 sulfur cluster binding"/>
    <property type="evidence" value="ECO:0007669"/>
    <property type="project" value="UniProtKB-KW"/>
</dbReference>
<dbReference type="Pfam" id="PF00175">
    <property type="entry name" value="NAD_binding_1"/>
    <property type="match status" value="1"/>
</dbReference>
<dbReference type="PRINTS" id="PR00410">
    <property type="entry name" value="PHEHYDRXLASE"/>
</dbReference>
<dbReference type="Pfam" id="PF00111">
    <property type="entry name" value="Fer2"/>
    <property type="match status" value="1"/>
</dbReference>
<dbReference type="InterPro" id="IPR036010">
    <property type="entry name" value="2Fe-2S_ferredoxin-like_sf"/>
</dbReference>
<gene>
    <name evidence="12" type="ORF">SAMN04489859_1001141</name>
</gene>
<dbReference type="Gene3D" id="3.40.50.80">
    <property type="entry name" value="Nucleotide-binding domain of ferredoxin-NADP reductase (FNR) module"/>
    <property type="match status" value="1"/>
</dbReference>
<name>A0A1H8E2N7_9RHOB</name>
<evidence type="ECO:0000256" key="8">
    <source>
        <dbReference type="ARBA" id="ARBA00023014"/>
    </source>
</evidence>
<dbReference type="Pfam" id="PF00970">
    <property type="entry name" value="FAD_binding_6"/>
    <property type="match status" value="1"/>
</dbReference>
<accession>A0A1H8E2N7</accession>
<dbReference type="GO" id="GO:0016491">
    <property type="term" value="F:oxidoreductase activity"/>
    <property type="evidence" value="ECO:0007669"/>
    <property type="project" value="UniProtKB-KW"/>
</dbReference>
<proteinExistence type="inferred from homology"/>
<dbReference type="InterPro" id="IPR008333">
    <property type="entry name" value="Cbr1-like_FAD-bd_dom"/>
</dbReference>
<dbReference type="Gene3D" id="2.40.30.10">
    <property type="entry name" value="Translation factors"/>
    <property type="match status" value="1"/>
</dbReference>
<dbReference type="InterPro" id="IPR001433">
    <property type="entry name" value="OxRdtase_FAD/NAD-bd"/>
</dbReference>
<evidence type="ECO:0000259" key="11">
    <source>
        <dbReference type="PROSITE" id="PS51384"/>
    </source>
</evidence>
<dbReference type="CDD" id="cd00207">
    <property type="entry name" value="fer2"/>
    <property type="match status" value="1"/>
</dbReference>
<keyword evidence="5" id="KW-0274">FAD</keyword>
<dbReference type="InterPro" id="IPR050415">
    <property type="entry name" value="MRET"/>
</dbReference>
<dbReference type="SUPFAM" id="SSF63380">
    <property type="entry name" value="Riboflavin synthase domain-like"/>
    <property type="match status" value="1"/>
</dbReference>
<reference evidence="12 13" key="1">
    <citation type="submission" date="2016-10" db="EMBL/GenBank/DDBJ databases">
        <authorList>
            <person name="de Groot N.N."/>
        </authorList>
    </citation>
    <scope>NUCLEOTIDE SEQUENCE [LARGE SCALE GENOMIC DNA]</scope>
    <source>
        <strain evidence="12 13">DSM 8512</strain>
    </source>
</reference>
<dbReference type="InterPro" id="IPR017927">
    <property type="entry name" value="FAD-bd_FR_type"/>
</dbReference>
<evidence type="ECO:0000256" key="5">
    <source>
        <dbReference type="ARBA" id="ARBA00022827"/>
    </source>
</evidence>
<keyword evidence="2" id="KW-0285">Flavoprotein</keyword>